<evidence type="ECO:0000313" key="3">
    <source>
        <dbReference type="EMBL" id="SFR47644.1"/>
    </source>
</evidence>
<dbReference type="Proteomes" id="UP000199478">
    <property type="component" value="Unassembled WGS sequence"/>
</dbReference>
<evidence type="ECO:0000259" key="2">
    <source>
        <dbReference type="Pfam" id="PF00535"/>
    </source>
</evidence>
<dbReference type="GO" id="GO:0016740">
    <property type="term" value="F:transferase activity"/>
    <property type="evidence" value="ECO:0007669"/>
    <property type="project" value="UniProtKB-KW"/>
</dbReference>
<dbReference type="InterPro" id="IPR001173">
    <property type="entry name" value="Glyco_trans_2-like"/>
</dbReference>
<gene>
    <name evidence="3" type="ORF">SAMN04488005_2396</name>
</gene>
<dbReference type="AlphaFoldDB" id="A0A1I6GZM5"/>
<dbReference type="RefSeq" id="WP_090200159.1">
    <property type="nucleotide sequence ID" value="NZ_FOYP01000001.1"/>
</dbReference>
<feature type="domain" description="Glycosyltransferase 2-like" evidence="2">
    <location>
        <begin position="6"/>
        <end position="165"/>
    </location>
</feature>
<keyword evidence="1" id="KW-0812">Transmembrane</keyword>
<reference evidence="4" key="1">
    <citation type="submission" date="2016-10" db="EMBL/GenBank/DDBJ databases">
        <authorList>
            <person name="Varghese N."/>
            <person name="Submissions S."/>
        </authorList>
    </citation>
    <scope>NUCLEOTIDE SEQUENCE [LARGE SCALE GENOMIC DNA]</scope>
    <source>
        <strain evidence="4">DSM 26879</strain>
    </source>
</reference>
<dbReference type="InterPro" id="IPR050256">
    <property type="entry name" value="Glycosyltransferase_2"/>
</dbReference>
<dbReference type="InterPro" id="IPR029044">
    <property type="entry name" value="Nucleotide-diphossugar_trans"/>
</dbReference>
<accession>A0A1I6GZM5</accession>
<sequence length="333" mass="36509">MKLIVQIPCLNEEENLAQVLAGIPKQIAGITTIETQIIDDGSTDRTVEIANQMGATHILRNTTNRGLAHSFQVGIEHALRMGADIIVNTDGDHQYDSASIADLVKPIVDRQADIVLGDRQPAQNKTFSPLKRLLQKVGSAVVSNLAQVDISDAVSGFRAYSREAAMSINVMTRFSYTTETLIHAGQQGFHITSVVINTNPTNRPSRLFRSMWSFIGKQAATMLRSYVMYRPLNAFMSIGGVMILIGVLPVLRFLFFYVTGNGDGNIQSLVLGGVFLLAGYITIILALLSDTIATNRRLLEQILRRIRDIEMATSDENPKPIEAPIAKTESGQP</sequence>
<keyword evidence="4" id="KW-1185">Reference proteome</keyword>
<dbReference type="SUPFAM" id="SSF53448">
    <property type="entry name" value="Nucleotide-diphospho-sugar transferases"/>
    <property type="match status" value="1"/>
</dbReference>
<feature type="transmembrane region" description="Helical" evidence="1">
    <location>
        <begin position="269"/>
        <end position="288"/>
    </location>
</feature>
<proteinExistence type="predicted"/>
<name>A0A1I6GZM5_9RHOB</name>
<dbReference type="EMBL" id="FOYP01000001">
    <property type="protein sequence ID" value="SFR47644.1"/>
    <property type="molecule type" value="Genomic_DNA"/>
</dbReference>
<protein>
    <submittedName>
        <fullName evidence="3">Glycosyltransferase involved in cell wall bisynthesis</fullName>
    </submittedName>
</protein>
<dbReference type="OrthoDB" id="7527830at2"/>
<keyword evidence="1" id="KW-1133">Transmembrane helix</keyword>
<dbReference type="STRING" id="390270.SAMN04488005_2396"/>
<dbReference type="PANTHER" id="PTHR48090">
    <property type="entry name" value="UNDECAPRENYL-PHOSPHATE 4-DEOXY-4-FORMAMIDO-L-ARABINOSE TRANSFERASE-RELATED"/>
    <property type="match status" value="1"/>
</dbReference>
<dbReference type="PANTHER" id="PTHR48090:SF7">
    <property type="entry name" value="RFBJ PROTEIN"/>
    <property type="match status" value="1"/>
</dbReference>
<keyword evidence="3" id="KW-0808">Transferase</keyword>
<feature type="transmembrane region" description="Helical" evidence="1">
    <location>
        <begin position="232"/>
        <end position="257"/>
    </location>
</feature>
<evidence type="ECO:0000256" key="1">
    <source>
        <dbReference type="SAM" id="Phobius"/>
    </source>
</evidence>
<keyword evidence="1" id="KW-0472">Membrane</keyword>
<dbReference type="Gene3D" id="3.90.550.10">
    <property type="entry name" value="Spore Coat Polysaccharide Biosynthesis Protein SpsA, Chain A"/>
    <property type="match status" value="1"/>
</dbReference>
<dbReference type="CDD" id="cd04179">
    <property type="entry name" value="DPM_DPG-synthase_like"/>
    <property type="match status" value="1"/>
</dbReference>
<dbReference type="Pfam" id="PF00535">
    <property type="entry name" value="Glycos_transf_2"/>
    <property type="match status" value="1"/>
</dbReference>
<evidence type="ECO:0000313" key="4">
    <source>
        <dbReference type="Proteomes" id="UP000199478"/>
    </source>
</evidence>
<organism evidence="3 4">
    <name type="scientific">Yoonia tamlensis</name>
    <dbReference type="NCBI Taxonomy" id="390270"/>
    <lineage>
        <taxon>Bacteria</taxon>
        <taxon>Pseudomonadati</taxon>
        <taxon>Pseudomonadota</taxon>
        <taxon>Alphaproteobacteria</taxon>
        <taxon>Rhodobacterales</taxon>
        <taxon>Paracoccaceae</taxon>
        <taxon>Yoonia</taxon>
    </lineage>
</organism>